<dbReference type="PANTHER" id="PTHR13285:SF18">
    <property type="entry name" value="PROTEIN-CYSTEINE N-PALMITOYLTRANSFERASE RASP"/>
    <property type="match status" value="1"/>
</dbReference>
<feature type="transmembrane region" description="Helical" evidence="8">
    <location>
        <begin position="329"/>
        <end position="347"/>
    </location>
</feature>
<sequence>MTFTSIAFLVFFIAIVVGYYVCPHRFRWALLLLGSSYFYMAFVPKYIFILFFLIIVDFFFAKQFENMQGRGKRNLFIASLVVNVGVLFVFKYFNFFNENVSSLARALHWNYSIEALALILPLGLSFHTFQSISYLIEVYRGKYLAERHLGIYALYVMFFPQLIAGPIERPAHLIPQLTKAVSFEMGNLGSGLRLMAWGYFKKLVIADRLAVYVNAVYADVASASGLGILLAMFAFALQLYGDFSGYTDIARGSARVLGIDLVHNFDQPYFSRSVTEFWRRWHMSLSSWFRDYVYLPLAWKWRERGVWWTYGAIITTFILVGVWHGAAWTYVIMGLLFGCYIVAEMITKPARQACSALVGLDRLPRIHRALQIASTFIVVSVTWVFFRSPDLATAFAFLRRLFTGWDLSLQSAAVYLTHPAAMFDVKHVDLALTLSFIAVLFFVEHMKDTRNARPFLGTRFLFVRSFLYSSLVLAIALFGLFTTNAFIYFQF</sequence>
<evidence type="ECO:0000256" key="2">
    <source>
        <dbReference type="ARBA" id="ARBA00010323"/>
    </source>
</evidence>
<dbReference type="InterPro" id="IPR004299">
    <property type="entry name" value="MBOAT_fam"/>
</dbReference>
<feature type="transmembrane region" description="Helical" evidence="8">
    <location>
        <begin position="113"/>
        <end position="136"/>
    </location>
</feature>
<feature type="transmembrane region" description="Helical" evidence="8">
    <location>
        <begin position="305"/>
        <end position="323"/>
    </location>
</feature>
<evidence type="ECO:0000256" key="4">
    <source>
        <dbReference type="ARBA" id="ARBA00022692"/>
    </source>
</evidence>
<dbReference type="EMBL" id="MFLJ01000005">
    <property type="protein sequence ID" value="OGG64991.1"/>
    <property type="molecule type" value="Genomic_DNA"/>
</dbReference>
<gene>
    <name evidence="9" type="ORF">A3C94_01715</name>
</gene>
<feature type="transmembrane region" description="Helical" evidence="8">
    <location>
        <begin position="466"/>
        <end position="489"/>
    </location>
</feature>
<keyword evidence="3 7" id="KW-1003">Cell membrane</keyword>
<evidence type="ECO:0000256" key="3">
    <source>
        <dbReference type="ARBA" id="ARBA00022475"/>
    </source>
</evidence>
<dbReference type="GO" id="GO:0016746">
    <property type="term" value="F:acyltransferase activity"/>
    <property type="evidence" value="ECO:0007669"/>
    <property type="project" value="UniProtKB-KW"/>
</dbReference>
<evidence type="ECO:0000256" key="1">
    <source>
        <dbReference type="ARBA" id="ARBA00004651"/>
    </source>
</evidence>
<feature type="transmembrane region" description="Helical" evidence="8">
    <location>
        <begin position="428"/>
        <end position="446"/>
    </location>
</feature>
<keyword evidence="7" id="KW-0012">Acyltransferase</keyword>
<dbReference type="InterPro" id="IPR024194">
    <property type="entry name" value="Ac/AlaTfrase_AlgI/DltB"/>
</dbReference>
<dbReference type="AlphaFoldDB" id="A0A1F6DU92"/>
<feature type="transmembrane region" description="Helical" evidence="8">
    <location>
        <begin position="37"/>
        <end position="61"/>
    </location>
</feature>
<accession>A0A1F6DU92</accession>
<dbReference type="InterPro" id="IPR051085">
    <property type="entry name" value="MB_O-acyltransferase"/>
</dbReference>
<proteinExistence type="inferred from homology"/>
<dbReference type="GO" id="GO:0005886">
    <property type="term" value="C:plasma membrane"/>
    <property type="evidence" value="ECO:0007669"/>
    <property type="project" value="UniProtKB-SubCell"/>
</dbReference>
<evidence type="ECO:0000256" key="6">
    <source>
        <dbReference type="ARBA" id="ARBA00023136"/>
    </source>
</evidence>
<protein>
    <recommendedName>
        <fullName evidence="11">Alginate O-acetyltransferase</fullName>
    </recommendedName>
</protein>
<evidence type="ECO:0000313" key="10">
    <source>
        <dbReference type="Proteomes" id="UP000177232"/>
    </source>
</evidence>
<keyword evidence="7" id="KW-0808">Transferase</keyword>
<comment type="similarity">
    <text evidence="2 7">Belongs to the membrane-bound acyltransferase family.</text>
</comment>
<dbReference type="Proteomes" id="UP000177232">
    <property type="component" value="Unassembled WGS sequence"/>
</dbReference>
<dbReference type="InterPro" id="IPR028362">
    <property type="entry name" value="AlgI"/>
</dbReference>
<evidence type="ECO:0000256" key="8">
    <source>
        <dbReference type="SAM" id="Phobius"/>
    </source>
</evidence>
<dbReference type="STRING" id="1798496.A3C94_01715"/>
<keyword evidence="4 8" id="KW-0812">Transmembrane</keyword>
<comment type="subcellular location">
    <subcellularLocation>
        <location evidence="1">Cell membrane</location>
        <topology evidence="1">Multi-pass membrane protein</topology>
    </subcellularLocation>
</comment>
<organism evidence="9 10">
    <name type="scientific">Candidatus Kaiserbacteria bacterium RIFCSPHIGHO2_02_FULL_55_17</name>
    <dbReference type="NCBI Taxonomy" id="1798496"/>
    <lineage>
        <taxon>Bacteria</taxon>
        <taxon>Candidatus Kaiseribacteriota</taxon>
    </lineage>
</organism>
<dbReference type="PIRSF" id="PIRSF500217">
    <property type="entry name" value="AlgI"/>
    <property type="match status" value="1"/>
</dbReference>
<keyword evidence="5 8" id="KW-1133">Transmembrane helix</keyword>
<dbReference type="PANTHER" id="PTHR13285">
    <property type="entry name" value="ACYLTRANSFERASE"/>
    <property type="match status" value="1"/>
</dbReference>
<evidence type="ECO:0000256" key="7">
    <source>
        <dbReference type="PIRNR" id="PIRNR016636"/>
    </source>
</evidence>
<dbReference type="PIRSF" id="PIRSF016636">
    <property type="entry name" value="AlgI_DltB"/>
    <property type="match status" value="1"/>
</dbReference>
<dbReference type="Pfam" id="PF03062">
    <property type="entry name" value="MBOAT"/>
    <property type="match status" value="1"/>
</dbReference>
<evidence type="ECO:0000313" key="9">
    <source>
        <dbReference type="EMBL" id="OGG64991.1"/>
    </source>
</evidence>
<feature type="transmembrane region" description="Helical" evidence="8">
    <location>
        <begin position="220"/>
        <end position="241"/>
    </location>
</feature>
<reference evidence="9 10" key="1">
    <citation type="journal article" date="2016" name="Nat. Commun.">
        <title>Thousands of microbial genomes shed light on interconnected biogeochemical processes in an aquifer system.</title>
        <authorList>
            <person name="Anantharaman K."/>
            <person name="Brown C.T."/>
            <person name="Hug L.A."/>
            <person name="Sharon I."/>
            <person name="Castelle C.J."/>
            <person name="Probst A.J."/>
            <person name="Thomas B.C."/>
            <person name="Singh A."/>
            <person name="Wilkins M.J."/>
            <person name="Karaoz U."/>
            <person name="Brodie E.L."/>
            <person name="Williams K.H."/>
            <person name="Hubbard S.S."/>
            <person name="Banfield J.F."/>
        </authorList>
    </citation>
    <scope>NUCLEOTIDE SEQUENCE [LARGE SCALE GENOMIC DNA]</scope>
</reference>
<dbReference type="GO" id="GO:0042121">
    <property type="term" value="P:alginic acid biosynthetic process"/>
    <property type="evidence" value="ECO:0007669"/>
    <property type="project" value="InterPro"/>
</dbReference>
<keyword evidence="6 7" id="KW-0472">Membrane</keyword>
<feature type="transmembrane region" description="Helical" evidence="8">
    <location>
        <begin position="73"/>
        <end position="93"/>
    </location>
</feature>
<evidence type="ECO:0000256" key="5">
    <source>
        <dbReference type="ARBA" id="ARBA00022989"/>
    </source>
</evidence>
<feature type="transmembrane region" description="Helical" evidence="8">
    <location>
        <begin position="368"/>
        <end position="386"/>
    </location>
</feature>
<comment type="caution">
    <text evidence="9">The sequence shown here is derived from an EMBL/GenBank/DDBJ whole genome shotgun (WGS) entry which is preliminary data.</text>
</comment>
<feature type="transmembrane region" description="Helical" evidence="8">
    <location>
        <begin position="148"/>
        <end position="167"/>
    </location>
</feature>
<evidence type="ECO:0008006" key="11">
    <source>
        <dbReference type="Google" id="ProtNLM"/>
    </source>
</evidence>
<name>A0A1F6DU92_9BACT</name>